<gene>
    <name evidence="2" type="ORF">Dfulv_20695</name>
</gene>
<organism evidence="2 3">
    <name type="scientific">Dactylosporangium fulvum</name>
    <dbReference type="NCBI Taxonomy" id="53359"/>
    <lineage>
        <taxon>Bacteria</taxon>
        <taxon>Bacillati</taxon>
        <taxon>Actinomycetota</taxon>
        <taxon>Actinomycetes</taxon>
        <taxon>Micromonosporales</taxon>
        <taxon>Micromonosporaceae</taxon>
        <taxon>Dactylosporangium</taxon>
    </lineage>
</organism>
<feature type="transmembrane region" description="Helical" evidence="1">
    <location>
        <begin position="286"/>
        <end position="306"/>
    </location>
</feature>
<reference evidence="2" key="1">
    <citation type="submission" date="2021-04" db="EMBL/GenBank/DDBJ databases">
        <authorList>
            <person name="Hartkoorn R.C."/>
            <person name="Beaudoing E."/>
            <person name="Hot D."/>
        </authorList>
    </citation>
    <scope>NUCLEOTIDE SEQUENCE</scope>
    <source>
        <strain evidence="2">NRRL B-16292</strain>
    </source>
</reference>
<feature type="transmembrane region" description="Helical" evidence="1">
    <location>
        <begin position="159"/>
        <end position="179"/>
    </location>
</feature>
<evidence type="ECO:0000256" key="1">
    <source>
        <dbReference type="SAM" id="Phobius"/>
    </source>
</evidence>
<evidence type="ECO:0000313" key="2">
    <source>
        <dbReference type="EMBL" id="UWP86523.1"/>
    </source>
</evidence>
<feature type="transmembrane region" description="Helical" evidence="1">
    <location>
        <begin position="117"/>
        <end position="139"/>
    </location>
</feature>
<evidence type="ECO:0000313" key="3">
    <source>
        <dbReference type="Proteomes" id="UP001059617"/>
    </source>
</evidence>
<name>A0ABY5W921_9ACTN</name>
<keyword evidence="1" id="KW-0472">Membrane</keyword>
<feature type="transmembrane region" description="Helical" evidence="1">
    <location>
        <begin position="12"/>
        <end position="32"/>
    </location>
</feature>
<feature type="transmembrane region" description="Helical" evidence="1">
    <location>
        <begin position="186"/>
        <end position="204"/>
    </location>
</feature>
<keyword evidence="1" id="KW-1133">Transmembrane helix</keyword>
<keyword evidence="3" id="KW-1185">Reference proteome</keyword>
<accession>A0ABY5W921</accession>
<dbReference type="RefSeq" id="WP_259865779.1">
    <property type="nucleotide sequence ID" value="NZ_BAAAST010000003.1"/>
</dbReference>
<protein>
    <submittedName>
        <fullName evidence="2">Transporter</fullName>
    </submittedName>
</protein>
<proteinExistence type="predicted"/>
<sequence length="313" mass="34747">MIWLTWRQHRKQGLYTLLGLAALAAFIVPTGLAMRHDLDRLVVQRCATGGELCDRGVNQFIDIYSPLLYVAVLLLAVPLLFGLFWGAPLVAREIEQGTHRMIWTQGISRRHWAWTKAGLLGGAVAVLAAGYGWGISWWYEPLQFRESRFTEVFFDVQGVVPVGYTLFAVALGLYAGTVLPKVMSAMAVTLPAYIAARVAVGMYARPRFMAPLTRSLGIDDRVDLMAGAWLMSTEVRQADGTRVTGGMMVCRPEGDGGLCAAAREMGLRPGAYNYQVYQPEGRFWTFQWIETGIFVAAAALLLWLAVRRVRRIA</sequence>
<feature type="transmembrane region" description="Helical" evidence="1">
    <location>
        <begin position="67"/>
        <end position="91"/>
    </location>
</feature>
<reference evidence="2" key="2">
    <citation type="submission" date="2022-09" db="EMBL/GenBank/DDBJ databases">
        <title>Biosynthetic gene clusters of Dactylosporangioum fulvum.</title>
        <authorList>
            <person name="Caradec T."/>
        </authorList>
    </citation>
    <scope>NUCLEOTIDE SEQUENCE</scope>
    <source>
        <strain evidence="2">NRRL B-16292</strain>
    </source>
</reference>
<dbReference type="Proteomes" id="UP001059617">
    <property type="component" value="Chromosome"/>
</dbReference>
<keyword evidence="1" id="KW-0812">Transmembrane</keyword>
<dbReference type="EMBL" id="CP073720">
    <property type="protein sequence ID" value="UWP86523.1"/>
    <property type="molecule type" value="Genomic_DNA"/>
</dbReference>